<comment type="similarity">
    <text evidence="1">Belongs to the prokaryotic/mitochondrial release factor family.</text>
</comment>
<dbReference type="GO" id="GO:0003747">
    <property type="term" value="F:translation release factor activity"/>
    <property type="evidence" value="ECO:0007669"/>
    <property type="project" value="InterPro"/>
</dbReference>
<reference evidence="3 4" key="1">
    <citation type="journal article" date="2016" name="Nat. Commun.">
        <title>Thousands of microbial genomes shed light on interconnected biogeochemical processes in an aquifer system.</title>
        <authorList>
            <person name="Anantharaman K."/>
            <person name="Brown C.T."/>
            <person name="Hug L.A."/>
            <person name="Sharon I."/>
            <person name="Castelle C.J."/>
            <person name="Probst A.J."/>
            <person name="Thomas B.C."/>
            <person name="Singh A."/>
            <person name="Wilkins M.J."/>
            <person name="Karaoz U."/>
            <person name="Brodie E.L."/>
            <person name="Williams K.H."/>
            <person name="Hubbard S.S."/>
            <person name="Banfield J.F."/>
        </authorList>
    </citation>
    <scope>NUCLEOTIDE SEQUENCE [LARGE SCALE GENOMIC DNA]</scope>
</reference>
<protein>
    <recommendedName>
        <fullName evidence="2">Prokaryotic-type class I peptide chain release factors domain-containing protein</fullName>
    </recommendedName>
</protein>
<sequence length="195" mass="22053">MKSSDYSPDRWLDFLRLTDPELVAKARRDVYKSGGKGGQKKNKVENAIRLTLGRLQVSDTASRSKEENLAGALRKLRLAIALDYLKGTELRVLQVRPPKEIQSYLGQEEIRINPKNPAYPLYIGYFLDRFLAQGCDFGKLALELGTSKSQVRKFVERYPALLAVTREAQEFGLLIGLLRPAQPQPPVPEKPVEDR</sequence>
<evidence type="ECO:0000313" key="4">
    <source>
        <dbReference type="Proteomes" id="UP000177583"/>
    </source>
</evidence>
<dbReference type="Proteomes" id="UP000177583">
    <property type="component" value="Unassembled WGS sequence"/>
</dbReference>
<dbReference type="Gene3D" id="3.30.160.20">
    <property type="match status" value="1"/>
</dbReference>
<dbReference type="Pfam" id="PF00472">
    <property type="entry name" value="RF-1"/>
    <property type="match status" value="1"/>
</dbReference>
<accession>A0A1F6H2X5</accession>
<evidence type="ECO:0000259" key="2">
    <source>
        <dbReference type="Pfam" id="PF00472"/>
    </source>
</evidence>
<organism evidence="3 4">
    <name type="scientific">Candidatus Lambdaproteobacteria bacterium RIFOXYD2_FULL_56_26</name>
    <dbReference type="NCBI Taxonomy" id="1817773"/>
    <lineage>
        <taxon>Bacteria</taxon>
        <taxon>Pseudomonadati</taxon>
        <taxon>Pseudomonadota</taxon>
        <taxon>Candidatus Lambdaproteobacteria</taxon>
    </lineage>
</organism>
<dbReference type="AlphaFoldDB" id="A0A1F6H2X5"/>
<evidence type="ECO:0000256" key="1">
    <source>
        <dbReference type="ARBA" id="ARBA00010835"/>
    </source>
</evidence>
<evidence type="ECO:0000313" key="3">
    <source>
        <dbReference type="EMBL" id="OGH04729.1"/>
    </source>
</evidence>
<feature type="domain" description="Prokaryotic-type class I peptide chain release factors" evidence="2">
    <location>
        <begin position="27"/>
        <end position="115"/>
    </location>
</feature>
<gene>
    <name evidence="3" type="ORF">A2557_07010</name>
</gene>
<dbReference type="InterPro" id="IPR045853">
    <property type="entry name" value="Pep_chain_release_fac_I_sf"/>
</dbReference>
<dbReference type="SUPFAM" id="SSF75620">
    <property type="entry name" value="Release factor"/>
    <property type="match status" value="1"/>
</dbReference>
<name>A0A1F6H2X5_9PROT</name>
<comment type="caution">
    <text evidence="3">The sequence shown here is derived from an EMBL/GenBank/DDBJ whole genome shotgun (WGS) entry which is preliminary data.</text>
</comment>
<dbReference type="EMBL" id="MFNF01000001">
    <property type="protein sequence ID" value="OGH04729.1"/>
    <property type="molecule type" value="Genomic_DNA"/>
</dbReference>
<proteinExistence type="inferred from homology"/>
<dbReference type="InterPro" id="IPR000352">
    <property type="entry name" value="Pep_chain_release_fac_I"/>
</dbReference>